<dbReference type="GO" id="GO:0005886">
    <property type="term" value="C:plasma membrane"/>
    <property type="evidence" value="ECO:0007669"/>
    <property type="project" value="TreeGrafter"/>
</dbReference>
<feature type="compositionally biased region" description="Polar residues" evidence="1">
    <location>
        <begin position="447"/>
        <end position="468"/>
    </location>
</feature>
<feature type="domain" description="EH" evidence="2">
    <location>
        <begin position="11"/>
        <end position="89"/>
    </location>
</feature>
<sequence length="468" mass="49903">MSSNFAPTPAELALVNQIFTQADTQKIGILTGDVAVKVFQGAKLAPTVLGEIWSIADDDNNGFLTKKGVSIAVRLMGHAQKGQKIDKSLVNKPNIEGVQMPLIPQGTGASISKSPPPSLPPLTPQDRAKFTRIFQGCGPVNGLLNGDKARDVFFKSKLSVDKLSQIWCVKYFGIRPVSYCHRTLCDTQDRGVLDITDFTIAMYLIQACMAGQLLSIPSSIPSSLFEQAGAVSVHATGGSANFSSPGFPPVPRHNAVQPQLTGQASPAPPLPNRRLASNRLAPTIPPFPGVTQWDVTAAEKASADRFFDTLDSQHRGYIEGDVAVPFMLQSKLPEDVLAQVWDLADINNDGRLTRDGFAVAMHLIQGSLSGKDVPSTLPPTLVPPSMRGGQVPFVSAPAPSNPEPVRDLLWDDSPPPSATTSHPPTSILQPQTTGTPLSPRSFPRPTPLSQDPFGSSPATSRTSLSAIF</sequence>
<comment type="caution">
    <text evidence="4">The sequence shown here is derived from an EMBL/GenBank/DDBJ whole genome shotgun (WGS) entry which is preliminary data.</text>
</comment>
<dbReference type="SMART" id="SM00027">
    <property type="entry name" value="EH"/>
    <property type="match status" value="3"/>
</dbReference>
<dbReference type="CDD" id="cd00052">
    <property type="entry name" value="EH"/>
    <property type="match status" value="3"/>
</dbReference>
<dbReference type="SMART" id="SM00054">
    <property type="entry name" value="EFh"/>
    <property type="match status" value="2"/>
</dbReference>
<dbReference type="GO" id="GO:0016197">
    <property type="term" value="P:endosomal transport"/>
    <property type="evidence" value="ECO:0007669"/>
    <property type="project" value="TreeGrafter"/>
</dbReference>
<dbReference type="InterPro" id="IPR002048">
    <property type="entry name" value="EF_hand_dom"/>
</dbReference>
<dbReference type="PROSITE" id="PS50222">
    <property type="entry name" value="EF_HAND_2"/>
    <property type="match status" value="1"/>
</dbReference>
<dbReference type="AlphaFoldDB" id="A0AAD4HPD3"/>
<feature type="compositionally biased region" description="Polar residues" evidence="1">
    <location>
        <begin position="427"/>
        <end position="438"/>
    </location>
</feature>
<dbReference type="GeneID" id="64666969"/>
<feature type="region of interest" description="Disordered" evidence="1">
    <location>
        <begin position="251"/>
        <end position="273"/>
    </location>
</feature>
<reference evidence="4" key="1">
    <citation type="journal article" date="2020" name="New Phytol.">
        <title>Comparative genomics reveals dynamic genome evolution in host specialist ectomycorrhizal fungi.</title>
        <authorList>
            <person name="Lofgren L.A."/>
            <person name="Nguyen N.H."/>
            <person name="Vilgalys R."/>
            <person name="Ruytinx J."/>
            <person name="Liao H.L."/>
            <person name="Branco S."/>
            <person name="Kuo A."/>
            <person name="LaButti K."/>
            <person name="Lipzen A."/>
            <person name="Andreopoulos W."/>
            <person name="Pangilinan J."/>
            <person name="Riley R."/>
            <person name="Hundley H."/>
            <person name="Na H."/>
            <person name="Barry K."/>
            <person name="Grigoriev I.V."/>
            <person name="Stajich J.E."/>
            <person name="Kennedy P.G."/>
        </authorList>
    </citation>
    <scope>NUCLEOTIDE SEQUENCE</scope>
    <source>
        <strain evidence="4">FC203</strain>
    </source>
</reference>
<keyword evidence="5" id="KW-1185">Reference proteome</keyword>
<proteinExistence type="predicted"/>
<name>A0AAD4HPD3_9AGAM</name>
<feature type="domain" description="EH" evidence="2">
    <location>
        <begin position="126"/>
        <end position="167"/>
    </location>
</feature>
<dbReference type="PANTHER" id="PTHR11216:SF170">
    <property type="entry name" value="DYNAMIN ASSOCIATED PROTEIN 160, ISOFORM D"/>
    <property type="match status" value="1"/>
</dbReference>
<dbReference type="InterPro" id="IPR011992">
    <property type="entry name" value="EF-hand-dom_pair"/>
</dbReference>
<dbReference type="RefSeq" id="XP_041229638.1">
    <property type="nucleotide sequence ID" value="XM_041372671.1"/>
</dbReference>
<evidence type="ECO:0000313" key="4">
    <source>
        <dbReference type="EMBL" id="KAG1904063.1"/>
    </source>
</evidence>
<dbReference type="GO" id="GO:0005737">
    <property type="term" value="C:cytoplasm"/>
    <property type="evidence" value="ECO:0007669"/>
    <property type="project" value="TreeGrafter"/>
</dbReference>
<dbReference type="InterPro" id="IPR000261">
    <property type="entry name" value="EH_dom"/>
</dbReference>
<dbReference type="Pfam" id="PF12763">
    <property type="entry name" value="EH"/>
    <property type="match status" value="4"/>
</dbReference>
<feature type="region of interest" description="Disordered" evidence="1">
    <location>
        <begin position="368"/>
        <end position="468"/>
    </location>
</feature>
<dbReference type="SUPFAM" id="SSF47473">
    <property type="entry name" value="EF-hand"/>
    <property type="match status" value="3"/>
</dbReference>
<dbReference type="PANTHER" id="PTHR11216">
    <property type="entry name" value="EH DOMAIN"/>
    <property type="match status" value="1"/>
</dbReference>
<dbReference type="Proteomes" id="UP001195769">
    <property type="component" value="Unassembled WGS sequence"/>
</dbReference>
<evidence type="ECO:0000259" key="2">
    <source>
        <dbReference type="PROSITE" id="PS50031"/>
    </source>
</evidence>
<evidence type="ECO:0000259" key="3">
    <source>
        <dbReference type="PROSITE" id="PS50222"/>
    </source>
</evidence>
<dbReference type="GO" id="GO:0005509">
    <property type="term" value="F:calcium ion binding"/>
    <property type="evidence" value="ECO:0007669"/>
    <property type="project" value="InterPro"/>
</dbReference>
<dbReference type="EMBL" id="JABBWK010000011">
    <property type="protein sequence ID" value="KAG1904063.1"/>
    <property type="molecule type" value="Genomic_DNA"/>
</dbReference>
<protein>
    <submittedName>
        <fullName evidence="4">Uncharacterized protein</fullName>
    </submittedName>
</protein>
<feature type="domain" description="EH" evidence="2">
    <location>
        <begin position="299"/>
        <end position="388"/>
    </location>
</feature>
<dbReference type="GO" id="GO:0006897">
    <property type="term" value="P:endocytosis"/>
    <property type="evidence" value="ECO:0007669"/>
    <property type="project" value="TreeGrafter"/>
</dbReference>
<gene>
    <name evidence="4" type="ORF">F5891DRAFT_65773</name>
</gene>
<feature type="domain" description="EF-hand" evidence="3">
    <location>
        <begin position="332"/>
        <end position="367"/>
    </location>
</feature>
<accession>A0AAD4HPD3</accession>
<dbReference type="PROSITE" id="PS50031">
    <property type="entry name" value="EH"/>
    <property type="match status" value="3"/>
</dbReference>
<evidence type="ECO:0000256" key="1">
    <source>
        <dbReference type="SAM" id="MobiDB-lite"/>
    </source>
</evidence>
<evidence type="ECO:0000313" key="5">
    <source>
        <dbReference type="Proteomes" id="UP001195769"/>
    </source>
</evidence>
<dbReference type="Gene3D" id="1.10.238.10">
    <property type="entry name" value="EF-hand"/>
    <property type="match status" value="3"/>
</dbReference>
<organism evidence="4 5">
    <name type="scientific">Suillus fuscotomentosus</name>
    <dbReference type="NCBI Taxonomy" id="1912939"/>
    <lineage>
        <taxon>Eukaryota</taxon>
        <taxon>Fungi</taxon>
        <taxon>Dikarya</taxon>
        <taxon>Basidiomycota</taxon>
        <taxon>Agaricomycotina</taxon>
        <taxon>Agaricomycetes</taxon>
        <taxon>Agaricomycetidae</taxon>
        <taxon>Boletales</taxon>
        <taxon>Suillineae</taxon>
        <taxon>Suillaceae</taxon>
        <taxon>Suillus</taxon>
    </lineage>
</organism>